<keyword evidence="1" id="KW-0472">Membrane</keyword>
<dbReference type="OrthoDB" id="137965at2"/>
<dbReference type="Proteomes" id="UP000294902">
    <property type="component" value="Unassembled WGS sequence"/>
</dbReference>
<gene>
    <name evidence="2" type="ORF">EDC18_11027</name>
</gene>
<accession>A0A4R3MGP4</accession>
<evidence type="ECO:0000256" key="1">
    <source>
        <dbReference type="SAM" id="Phobius"/>
    </source>
</evidence>
<feature type="transmembrane region" description="Helical" evidence="1">
    <location>
        <begin position="342"/>
        <end position="362"/>
    </location>
</feature>
<keyword evidence="1" id="KW-1133">Transmembrane helix</keyword>
<proteinExistence type="predicted"/>
<protein>
    <submittedName>
        <fullName evidence="2">Uncharacterized protein</fullName>
    </submittedName>
</protein>
<dbReference type="EMBL" id="SMAL01000010">
    <property type="protein sequence ID" value="TCT12953.1"/>
    <property type="molecule type" value="Genomic_DNA"/>
</dbReference>
<keyword evidence="3" id="KW-1185">Reference proteome</keyword>
<name>A0A4R3MGP4_9FIRM</name>
<dbReference type="RefSeq" id="WP_132253529.1">
    <property type="nucleotide sequence ID" value="NZ_SMAL01000010.1"/>
</dbReference>
<keyword evidence="1" id="KW-0812">Transmembrane</keyword>
<evidence type="ECO:0000313" key="3">
    <source>
        <dbReference type="Proteomes" id="UP000294902"/>
    </source>
</evidence>
<organism evidence="2 3">
    <name type="scientific">Natranaerovirga pectinivora</name>
    <dbReference type="NCBI Taxonomy" id="682400"/>
    <lineage>
        <taxon>Bacteria</taxon>
        <taxon>Bacillati</taxon>
        <taxon>Bacillota</taxon>
        <taxon>Clostridia</taxon>
        <taxon>Lachnospirales</taxon>
        <taxon>Natranaerovirgaceae</taxon>
        <taxon>Natranaerovirga</taxon>
    </lineage>
</organism>
<comment type="caution">
    <text evidence="2">The sequence shown here is derived from an EMBL/GenBank/DDBJ whole genome shotgun (WGS) entry which is preliminary data.</text>
</comment>
<sequence length="732" mass="82649">MKKNKIISVIVLLMIFFLMSSLMVSGEEVQLDVNISYGFDEYIKINESMPVIVEITNLGAAFEGEVYVEVLEKRGGIIGFGKSIHIAPNETIEFGLPINVDVVVATFDVIIKDQNGVTVKKMVIDIDQSKILTSELLVGVLNNDENALAYFEKADVNTPIVMASVPESNGIVYYDALDVLIINDYDTTSFNEEQLSEIRLWVFEGGHLIVGGKNEYHIFTAFEGLVDIDVQSTTTIETNFNNSNLMTTNLEIDNIKIEDSKDVFGDGTVLKSNVFSGVIITAPFDLAFDSEYESKEDFATLLLNKIITSEYISELINRDQDTLLIYNDFFDGFPEKNTSNKMLNIFIGIIYLIVSVILIIYVGKKLNKGKLAAIAIIGLGVITILGVNLLSKQVTIDRINIINLDKNKQAGIQSYMKISLSKGNDLDIQEKNDMTLQVLNGNGNDTHSDAIYFGMADTEDFKEKIYWDLTYSEEGITGNIYNHLGKKMEDVFIYGKGRLVSLGDIKEGRQAVSGYLNPSFYGNNIIDILFSDDNKEDIEKEQRIALIEMFLIDDYIDANSHYNLVGFYNLQEESNVQVNSKSVKENSLNMVIVPLDIRLLQGVEQVFPLGYFTPILAFVDNRKDYEYDISNGIFYGEKVELGYIFNNIDISQIRFDTIENHRFDQFSGEIFIYNNEQEAYEAFDYKNEVLEGEQLTQVLDEHNQLLIKLIQENNQEDNPVAIPLIGLEGIYK</sequence>
<reference evidence="2 3" key="1">
    <citation type="submission" date="2019-03" db="EMBL/GenBank/DDBJ databases">
        <title>Genomic Encyclopedia of Type Strains, Phase IV (KMG-IV): sequencing the most valuable type-strain genomes for metagenomic binning, comparative biology and taxonomic classification.</title>
        <authorList>
            <person name="Goeker M."/>
        </authorList>
    </citation>
    <scope>NUCLEOTIDE SEQUENCE [LARGE SCALE GENOMIC DNA]</scope>
    <source>
        <strain evidence="2 3">DSM 24629</strain>
    </source>
</reference>
<feature type="transmembrane region" description="Helical" evidence="1">
    <location>
        <begin position="371"/>
        <end position="390"/>
    </location>
</feature>
<evidence type="ECO:0000313" key="2">
    <source>
        <dbReference type="EMBL" id="TCT12953.1"/>
    </source>
</evidence>
<dbReference type="AlphaFoldDB" id="A0A4R3MGP4"/>